<dbReference type="InterPro" id="IPR040353">
    <property type="entry name" value="FLX/FLX-like"/>
</dbReference>
<evidence type="ECO:0000313" key="9">
    <source>
        <dbReference type="Proteomes" id="UP001153076"/>
    </source>
</evidence>
<organism evidence="8 9">
    <name type="scientific">Carnegiea gigantea</name>
    <dbReference type="NCBI Taxonomy" id="171969"/>
    <lineage>
        <taxon>Eukaryota</taxon>
        <taxon>Viridiplantae</taxon>
        <taxon>Streptophyta</taxon>
        <taxon>Embryophyta</taxon>
        <taxon>Tracheophyta</taxon>
        <taxon>Spermatophyta</taxon>
        <taxon>Magnoliopsida</taxon>
        <taxon>eudicotyledons</taxon>
        <taxon>Gunneridae</taxon>
        <taxon>Pentapetalae</taxon>
        <taxon>Caryophyllales</taxon>
        <taxon>Cactineae</taxon>
        <taxon>Cactaceae</taxon>
        <taxon>Cactoideae</taxon>
        <taxon>Echinocereeae</taxon>
        <taxon>Carnegiea</taxon>
    </lineage>
</organism>
<evidence type="ECO:0000256" key="6">
    <source>
        <dbReference type="SAM" id="Coils"/>
    </source>
</evidence>
<keyword evidence="3" id="KW-0221">Differentiation</keyword>
<protein>
    <recommendedName>
        <fullName evidence="10">Protein FLX-like 1</fullName>
    </recommendedName>
</protein>
<dbReference type="Proteomes" id="UP001153076">
    <property type="component" value="Unassembled WGS sequence"/>
</dbReference>
<evidence type="ECO:0000313" key="8">
    <source>
        <dbReference type="EMBL" id="KAJ8441643.1"/>
    </source>
</evidence>
<comment type="similarity">
    <text evidence="1">Belongs to the FLX family.</text>
</comment>
<evidence type="ECO:0000256" key="5">
    <source>
        <dbReference type="ARBA" id="ARBA00023089"/>
    </source>
</evidence>
<evidence type="ECO:0008006" key="10">
    <source>
        <dbReference type="Google" id="ProtNLM"/>
    </source>
</evidence>
<dbReference type="GO" id="GO:0009908">
    <property type="term" value="P:flower development"/>
    <property type="evidence" value="ECO:0007669"/>
    <property type="project" value="UniProtKB-KW"/>
</dbReference>
<feature type="region of interest" description="Disordered" evidence="7">
    <location>
        <begin position="1"/>
        <end position="44"/>
    </location>
</feature>
<comment type="caution">
    <text evidence="8">The sequence shown here is derived from an EMBL/GenBank/DDBJ whole genome shotgun (WGS) entry which is preliminary data.</text>
</comment>
<keyword evidence="5" id="KW-0287">Flowering</keyword>
<dbReference type="PANTHER" id="PTHR33405">
    <property type="entry name" value="PROTEIN FLX-LIKE 2"/>
    <property type="match status" value="1"/>
</dbReference>
<dbReference type="OrthoDB" id="1928946at2759"/>
<name>A0A9Q1QGI9_9CARY</name>
<keyword evidence="2" id="KW-0217">Developmental protein</keyword>
<dbReference type="GO" id="GO:0030154">
    <property type="term" value="P:cell differentiation"/>
    <property type="evidence" value="ECO:0007669"/>
    <property type="project" value="UniProtKB-KW"/>
</dbReference>
<dbReference type="PANTHER" id="PTHR33405:SF7">
    <property type="entry name" value="PROTEIN FLX-LIKE 1"/>
    <property type="match status" value="1"/>
</dbReference>
<evidence type="ECO:0000256" key="7">
    <source>
        <dbReference type="SAM" id="MobiDB-lite"/>
    </source>
</evidence>
<evidence type="ECO:0000256" key="3">
    <source>
        <dbReference type="ARBA" id="ARBA00022782"/>
    </source>
</evidence>
<evidence type="ECO:0000256" key="1">
    <source>
        <dbReference type="ARBA" id="ARBA00005405"/>
    </source>
</evidence>
<feature type="coiled-coil region" evidence="6">
    <location>
        <begin position="141"/>
        <end position="255"/>
    </location>
</feature>
<reference evidence="8" key="1">
    <citation type="submission" date="2022-04" db="EMBL/GenBank/DDBJ databases">
        <title>Carnegiea gigantea Genome sequencing and assembly v2.</title>
        <authorList>
            <person name="Copetti D."/>
            <person name="Sanderson M.J."/>
            <person name="Burquez A."/>
            <person name="Wojciechowski M.F."/>
        </authorList>
    </citation>
    <scope>NUCLEOTIDE SEQUENCE</scope>
    <source>
        <strain evidence="8">SGP5-SGP5p</strain>
        <tissue evidence="8">Aerial part</tissue>
    </source>
</reference>
<keyword evidence="9" id="KW-1185">Reference proteome</keyword>
<keyword evidence="4 6" id="KW-0175">Coiled coil</keyword>
<accession>A0A9Q1QGI9</accession>
<gene>
    <name evidence="8" type="ORF">Cgig2_019777</name>
</gene>
<proteinExistence type="inferred from homology"/>
<dbReference type="EMBL" id="JAKOGI010000157">
    <property type="protein sequence ID" value="KAJ8441643.1"/>
    <property type="molecule type" value="Genomic_DNA"/>
</dbReference>
<evidence type="ECO:0000256" key="4">
    <source>
        <dbReference type="ARBA" id="ARBA00023054"/>
    </source>
</evidence>
<dbReference type="SUPFAM" id="SSF58100">
    <property type="entry name" value="Bacterial hemolysins"/>
    <property type="match status" value="1"/>
</dbReference>
<evidence type="ECO:0000256" key="2">
    <source>
        <dbReference type="ARBA" id="ARBA00022473"/>
    </source>
</evidence>
<dbReference type="AlphaFoldDB" id="A0A9Q1QGI9"/>
<sequence>MERISGRNQGPPLPMKNLPLGRLPPPGHEPPFGRNHGPMPYPALLEEMREPPFGVGPRSLPPHPAILEDRLAAQLQEIQRLLADNQRVAATHVALKQELEAAHYELQRMTQYANSFQAEKDMQMREMYDKSAKLEGDLQQVDAMKADLMRVQSDIKELTAIRQDLTAQVQAMTQDLARASADLQQVPALKAEVEHMRQEVDRAKAAIEYEKKVYADSFEQGQMLQNNLLTMARELEKLRAEIANAEKRARAAAAAGNPGVVPNLRDL</sequence>